<feature type="repeat" description="ANK" evidence="3">
    <location>
        <begin position="291"/>
        <end position="323"/>
    </location>
</feature>
<dbReference type="InterPro" id="IPR002110">
    <property type="entry name" value="Ankyrin_rpt"/>
</dbReference>
<dbReference type="InterPro" id="IPR000488">
    <property type="entry name" value="Death_dom"/>
</dbReference>
<feature type="repeat" description="ANK" evidence="3">
    <location>
        <begin position="192"/>
        <end position="224"/>
    </location>
</feature>
<feature type="repeat" description="ANK" evidence="3">
    <location>
        <begin position="159"/>
        <end position="191"/>
    </location>
</feature>
<dbReference type="PROSITE" id="PS50088">
    <property type="entry name" value="ANK_REPEAT"/>
    <property type="match status" value="10"/>
</dbReference>
<feature type="repeat" description="ANK" evidence="3">
    <location>
        <begin position="225"/>
        <end position="257"/>
    </location>
</feature>
<dbReference type="PROSITE" id="PS50297">
    <property type="entry name" value="ANK_REP_REGION"/>
    <property type="match status" value="10"/>
</dbReference>
<feature type="repeat" description="ANK" evidence="3">
    <location>
        <begin position="30"/>
        <end position="62"/>
    </location>
</feature>
<dbReference type="GO" id="GO:0007165">
    <property type="term" value="P:signal transduction"/>
    <property type="evidence" value="ECO:0007669"/>
    <property type="project" value="InterPro"/>
</dbReference>
<evidence type="ECO:0000256" key="4">
    <source>
        <dbReference type="SAM" id="MobiDB-lite"/>
    </source>
</evidence>
<dbReference type="PANTHER" id="PTHR24141">
    <property type="entry name" value="2-5A-DEPENDENT RIBONUCLEASE"/>
    <property type="match status" value="1"/>
</dbReference>
<evidence type="ECO:0000313" key="7">
    <source>
        <dbReference type="Proteomes" id="UP000007110"/>
    </source>
</evidence>
<keyword evidence="7" id="KW-1185">Reference proteome</keyword>
<keyword evidence="1" id="KW-0677">Repeat</keyword>
<dbReference type="OrthoDB" id="10254927at2759"/>
<feature type="repeat" description="ANK" evidence="3">
    <location>
        <begin position="258"/>
        <end position="290"/>
    </location>
</feature>
<dbReference type="PANTHER" id="PTHR24141:SF1">
    <property type="entry name" value="2-5A-DEPENDENT RIBONUCLEASE"/>
    <property type="match status" value="1"/>
</dbReference>
<feature type="repeat" description="ANK" evidence="3">
    <location>
        <begin position="129"/>
        <end position="145"/>
    </location>
</feature>
<dbReference type="SUPFAM" id="SSF48403">
    <property type="entry name" value="Ankyrin repeat"/>
    <property type="match status" value="1"/>
</dbReference>
<name>A0A7M7NZX5_STRPU</name>
<dbReference type="Gene3D" id="1.25.40.20">
    <property type="entry name" value="Ankyrin repeat-containing domain"/>
    <property type="match status" value="5"/>
</dbReference>
<sequence length="916" mass="101025">MSVKELRNGHLDITKYLISQGAEVNQGKDDSRTALHSAALHGHLDITQYLISRGAEVNKGEDGGWTSLLNAVQNGHLDITKYLISQGAEVNKGKDNGWTALHSAAQNGHLDITKYLISRGAEINQGKDDGRTALHMAAQNGHLDITLSQGAEVNKGKDDGWTALHSAAQNGHLDISKYLISRGAEVNQGKDDGRTALHSAALNGHLEITQYLISQGAEVNKRHGHGWTALLSAAQNGHLDVTQYLISQGAEVNHGDEDGVTALHSAAQSGHLDVTKYLISQGAGVNKGKDDGMTPLHNAVQNGNLDVVKVLLEGGALSDTGDIKGQTPLQMSSFLEHQRIADLFIHRSQLAQNDLTDIHLAIQHGHTSIIEKLVSEGADLNVLSTDGQTCLHEAIKLCYKSVNIVQNTDTLRKISDEYYKGELSPEKALVFYLLENGAKLDVKDGTGKLPIQYAKDEVIKQMILSRGTTEAEKNDFDNLPEKAKNDETDTVEPIDHALGGLTGLDFPPKKEAAQGPSGVQTMTQEPTSTIDQPLLDDKSSKNQVGKKVHWEFLTDSPQELTLQENEVVISCGIRFSPSGVKLSETIKVTLDHNAHFTNPRRAEIVFYTRNKDSTTFVRIPASTDGCPRCDVRSKDLDFYVDHFSDWWIVALIKRYFVGKRVECTPYIRPPVMKGFTHLVLLCIYDDLLDVIEKTNKNMKEYRMLYPPQQMFVEWRCGDINITLFDGSMEKGRTIGKKILGTREMNLVKSKQFSFEVEPLESGASQRFLEFTLDQTESTFNPTPIHFDLKYDATTLTRAPSTPTVETIAAAGGASLPVHASLQAAEVSKQSGFDLQSDAILDRLSKRMPAEKYTSLCTHLGIEYYEADKILVRVSNDYQRATRSCLAQWKTRTGGDMAQLKTILQETDVGDLAKYIE</sequence>
<feature type="repeat" description="ANK" evidence="3">
    <location>
        <begin position="96"/>
        <end position="128"/>
    </location>
</feature>
<dbReference type="EnsemblMetazoa" id="XM_030988129">
    <property type="protein sequence ID" value="XP_030843989"/>
    <property type="gene ID" value="LOC580955"/>
</dbReference>
<dbReference type="Proteomes" id="UP000007110">
    <property type="component" value="Unassembled WGS sequence"/>
</dbReference>
<dbReference type="SMART" id="SM00248">
    <property type="entry name" value="ANK"/>
    <property type="match status" value="11"/>
</dbReference>
<evidence type="ECO:0000259" key="5">
    <source>
        <dbReference type="PROSITE" id="PS50017"/>
    </source>
</evidence>
<dbReference type="Gene3D" id="1.10.533.10">
    <property type="entry name" value="Death Domain, Fas"/>
    <property type="match status" value="1"/>
</dbReference>
<reference evidence="7" key="1">
    <citation type="submission" date="2015-02" db="EMBL/GenBank/DDBJ databases">
        <title>Genome sequencing for Strongylocentrotus purpuratus.</title>
        <authorList>
            <person name="Murali S."/>
            <person name="Liu Y."/>
            <person name="Vee V."/>
            <person name="English A."/>
            <person name="Wang M."/>
            <person name="Skinner E."/>
            <person name="Han Y."/>
            <person name="Muzny D.M."/>
            <person name="Worley K.C."/>
            <person name="Gibbs R.A."/>
        </authorList>
    </citation>
    <scope>NUCLEOTIDE SEQUENCE</scope>
</reference>
<dbReference type="OMA" id="WRKITHE"/>
<dbReference type="Pfam" id="PF12796">
    <property type="entry name" value="Ank_2"/>
    <property type="match status" value="3"/>
</dbReference>
<accession>A0A7M7NZX5</accession>
<dbReference type="InterPro" id="IPR011029">
    <property type="entry name" value="DEATH-like_dom_sf"/>
</dbReference>
<dbReference type="GeneID" id="580955"/>
<feature type="repeat" description="ANK" evidence="3">
    <location>
        <begin position="63"/>
        <end position="95"/>
    </location>
</feature>
<dbReference type="InterPro" id="IPR036770">
    <property type="entry name" value="Ankyrin_rpt-contain_sf"/>
</dbReference>
<evidence type="ECO:0000256" key="2">
    <source>
        <dbReference type="ARBA" id="ARBA00023043"/>
    </source>
</evidence>
<dbReference type="InParanoid" id="A0A7M7NZX5"/>
<evidence type="ECO:0000256" key="1">
    <source>
        <dbReference type="ARBA" id="ARBA00022737"/>
    </source>
</evidence>
<dbReference type="KEGG" id="spu:580955"/>
<feature type="compositionally biased region" description="Polar residues" evidence="4">
    <location>
        <begin position="517"/>
        <end position="531"/>
    </location>
</feature>
<dbReference type="PROSITE" id="PS50017">
    <property type="entry name" value="DEATH_DOMAIN"/>
    <property type="match status" value="1"/>
</dbReference>
<organism evidence="6 7">
    <name type="scientific">Strongylocentrotus purpuratus</name>
    <name type="common">Purple sea urchin</name>
    <dbReference type="NCBI Taxonomy" id="7668"/>
    <lineage>
        <taxon>Eukaryota</taxon>
        <taxon>Metazoa</taxon>
        <taxon>Echinodermata</taxon>
        <taxon>Eleutherozoa</taxon>
        <taxon>Echinozoa</taxon>
        <taxon>Echinoidea</taxon>
        <taxon>Euechinoidea</taxon>
        <taxon>Echinacea</taxon>
        <taxon>Camarodonta</taxon>
        <taxon>Echinidea</taxon>
        <taxon>Strongylocentrotidae</taxon>
        <taxon>Strongylocentrotus</taxon>
    </lineage>
</organism>
<reference evidence="6" key="2">
    <citation type="submission" date="2021-01" db="UniProtKB">
        <authorList>
            <consortium name="EnsemblMetazoa"/>
        </authorList>
    </citation>
    <scope>IDENTIFICATION</scope>
</reference>
<dbReference type="AlphaFoldDB" id="A0A7M7NZX5"/>
<feature type="domain" description="Death" evidence="5">
    <location>
        <begin position="850"/>
        <end position="916"/>
    </location>
</feature>
<dbReference type="Pfam" id="PF13637">
    <property type="entry name" value="Ank_4"/>
    <property type="match status" value="1"/>
</dbReference>
<evidence type="ECO:0000313" key="6">
    <source>
        <dbReference type="EnsemblMetazoa" id="XP_030843989"/>
    </source>
</evidence>
<keyword evidence="2 3" id="KW-0040">ANK repeat</keyword>
<dbReference type="Gene3D" id="2.60.220.30">
    <property type="match status" value="1"/>
</dbReference>
<dbReference type="Pfam" id="PF00023">
    <property type="entry name" value="Ank"/>
    <property type="match status" value="2"/>
</dbReference>
<feature type="repeat" description="ANK" evidence="3">
    <location>
        <begin position="353"/>
        <end position="385"/>
    </location>
</feature>
<dbReference type="CDD" id="cd01670">
    <property type="entry name" value="Death"/>
    <property type="match status" value="1"/>
</dbReference>
<evidence type="ECO:0000256" key="3">
    <source>
        <dbReference type="PROSITE-ProRule" id="PRU00023"/>
    </source>
</evidence>
<dbReference type="RefSeq" id="XP_030843989.1">
    <property type="nucleotide sequence ID" value="XM_030988129.1"/>
</dbReference>
<dbReference type="SUPFAM" id="SSF47986">
    <property type="entry name" value="DEATH domain"/>
    <property type="match status" value="1"/>
</dbReference>
<proteinExistence type="predicted"/>
<dbReference type="PRINTS" id="PR01415">
    <property type="entry name" value="ANKYRIN"/>
</dbReference>
<feature type="region of interest" description="Disordered" evidence="4">
    <location>
        <begin position="499"/>
        <end position="539"/>
    </location>
</feature>
<protein>
    <recommendedName>
        <fullName evidence="5">Death domain-containing protein</fullName>
    </recommendedName>
</protein>